<feature type="region of interest" description="Disordered" evidence="1">
    <location>
        <begin position="18"/>
        <end position="39"/>
    </location>
</feature>
<dbReference type="GeneID" id="73343270"/>
<dbReference type="Proteomes" id="UP000830671">
    <property type="component" value="Chromosome 4"/>
</dbReference>
<dbReference type="KEGG" id="clup:CLUP02_09281"/>
<proteinExistence type="predicted"/>
<name>A0A9Q8SVD4_9PEZI</name>
<sequence>MNNILPSVQLTYHVQEECSSKVRKKKTTKDDSNPRPWQKTSYPCHYVGLGYSLVPKRDRMRAIKARNQEQSR</sequence>
<accession>A0A9Q8SVD4</accession>
<dbReference type="RefSeq" id="XP_049145404.1">
    <property type="nucleotide sequence ID" value="XM_049288260.1"/>
</dbReference>
<organism evidence="2 3">
    <name type="scientific">Colletotrichum lupini</name>
    <dbReference type="NCBI Taxonomy" id="145971"/>
    <lineage>
        <taxon>Eukaryota</taxon>
        <taxon>Fungi</taxon>
        <taxon>Dikarya</taxon>
        <taxon>Ascomycota</taxon>
        <taxon>Pezizomycotina</taxon>
        <taxon>Sordariomycetes</taxon>
        <taxon>Hypocreomycetidae</taxon>
        <taxon>Glomerellales</taxon>
        <taxon>Glomerellaceae</taxon>
        <taxon>Colletotrichum</taxon>
        <taxon>Colletotrichum acutatum species complex</taxon>
    </lineage>
</organism>
<reference evidence="2" key="1">
    <citation type="journal article" date="2021" name="Mol. Plant Microbe Interact.">
        <title>Complete Genome Sequence of the Plant-Pathogenic Fungus Colletotrichum lupini.</title>
        <authorList>
            <person name="Baroncelli R."/>
            <person name="Pensec F."/>
            <person name="Da Lio D."/>
            <person name="Boufleur T."/>
            <person name="Vicente I."/>
            <person name="Sarrocco S."/>
            <person name="Picot A."/>
            <person name="Baraldi E."/>
            <person name="Sukno S."/>
            <person name="Thon M."/>
            <person name="Le Floch G."/>
        </authorList>
    </citation>
    <scope>NUCLEOTIDE SEQUENCE</scope>
    <source>
        <strain evidence="2">IMI 504893</strain>
    </source>
</reference>
<dbReference type="EMBL" id="CP019476">
    <property type="protein sequence ID" value="UQC83785.1"/>
    <property type="molecule type" value="Genomic_DNA"/>
</dbReference>
<dbReference type="AlphaFoldDB" id="A0A9Q8SVD4"/>
<keyword evidence="3" id="KW-1185">Reference proteome</keyword>
<evidence type="ECO:0000313" key="2">
    <source>
        <dbReference type="EMBL" id="UQC83785.1"/>
    </source>
</evidence>
<gene>
    <name evidence="2" type="ORF">CLUP02_09281</name>
</gene>
<evidence type="ECO:0000256" key="1">
    <source>
        <dbReference type="SAM" id="MobiDB-lite"/>
    </source>
</evidence>
<protein>
    <submittedName>
        <fullName evidence="2">Uncharacterized protein</fullName>
    </submittedName>
</protein>
<evidence type="ECO:0000313" key="3">
    <source>
        <dbReference type="Proteomes" id="UP000830671"/>
    </source>
</evidence>